<evidence type="ECO:0000259" key="2">
    <source>
        <dbReference type="PROSITE" id="PS50181"/>
    </source>
</evidence>
<dbReference type="Proteomes" id="UP000019375">
    <property type="component" value="Unassembled WGS sequence"/>
</dbReference>
<gene>
    <name evidence="3" type="ORF">BN860_14180g</name>
</gene>
<keyword evidence="4" id="KW-1185">Reference proteome</keyword>
<dbReference type="InterPro" id="IPR036047">
    <property type="entry name" value="F-box-like_dom_sf"/>
</dbReference>
<feature type="region of interest" description="Disordered" evidence="1">
    <location>
        <begin position="182"/>
        <end position="201"/>
    </location>
</feature>
<feature type="domain" description="F-box" evidence="2">
    <location>
        <begin position="1"/>
        <end position="45"/>
    </location>
</feature>
<dbReference type="SUPFAM" id="SSF81383">
    <property type="entry name" value="F-box domain"/>
    <property type="match status" value="1"/>
</dbReference>
<dbReference type="PROSITE" id="PS50181">
    <property type="entry name" value="FBOX"/>
    <property type="match status" value="1"/>
</dbReference>
<protein>
    <submittedName>
        <fullName evidence="3">BN860_14180g1_1</fullName>
    </submittedName>
</protein>
<dbReference type="InterPro" id="IPR001810">
    <property type="entry name" value="F-box_dom"/>
</dbReference>
<organism evidence="3 4">
    <name type="scientific">Zygosaccharomyces bailii (strain CLIB 213 / ATCC 58445 / CBS 680 / BCRC 21525 / NBRC 1098 / NCYC 1416 / NRRL Y-2227)</name>
    <dbReference type="NCBI Taxonomy" id="1333698"/>
    <lineage>
        <taxon>Eukaryota</taxon>
        <taxon>Fungi</taxon>
        <taxon>Dikarya</taxon>
        <taxon>Ascomycota</taxon>
        <taxon>Saccharomycotina</taxon>
        <taxon>Saccharomycetes</taxon>
        <taxon>Saccharomycetales</taxon>
        <taxon>Saccharomycetaceae</taxon>
        <taxon>Zygosaccharomyces</taxon>
    </lineage>
</organism>
<dbReference type="CDD" id="cd09917">
    <property type="entry name" value="F-box_SF"/>
    <property type="match status" value="1"/>
</dbReference>
<dbReference type="OrthoDB" id="3219396at2759"/>
<evidence type="ECO:0000256" key="1">
    <source>
        <dbReference type="SAM" id="MobiDB-lite"/>
    </source>
</evidence>
<dbReference type="AlphaFoldDB" id="A0A8J2T3M4"/>
<evidence type="ECO:0000313" key="4">
    <source>
        <dbReference type="Proteomes" id="UP000019375"/>
    </source>
</evidence>
<sequence>MLEDLSLDVILRILSSLERRDLYNIGRCSRLLRLLANQSLMTRNIVICAQSQHERWLNDSCFFNMSQVNLEPVRHAVNDNQEEYLMEIYNEPYSSTSEETLTYVNILQRFHCEERGVQVDEQMMVIPLTGNDMLKSAPSTNSMRAVSPTFSDYSKSSAASLFSDGPPILSTSEWNSPIHELDHFSNHSGSGGSDCESSSSTDSLAKLRSSTKVKDKAALFEKLIMKDSRRVKESQKKPNKKKSYGALSNLFEENGLDIVASKRKVSQDYIEELARCNGGPGSTLRGQIHSQELLTSPEKSAREKCEGVECPLEEQSRRHQRHKMRRVHRNRLIACVTQGNKVLYEKI</sequence>
<name>A0A8J2T3M4_ZYGB2</name>
<reference evidence="4" key="1">
    <citation type="journal article" date="2013" name="Genome Announc.">
        <title>Genome sequence of the food spoilage yeast Zygosaccharomyces bailii CLIB 213(T).</title>
        <authorList>
            <person name="Galeote V."/>
            <person name="Bigey F."/>
            <person name="Devillers H."/>
            <person name="Neuveglise C."/>
            <person name="Dequin S."/>
        </authorList>
    </citation>
    <scope>NUCLEOTIDE SEQUENCE [LARGE SCALE GENOMIC DNA]</scope>
    <source>
        <strain evidence="4">CLIB 213 / ATCC 58445 / CBS 680 / CCRC 21525 / NBRC 1098 / NCYC 1416 / NRRL Y-2227</strain>
    </source>
</reference>
<accession>A0A8J2T3M4</accession>
<dbReference type="EMBL" id="HG316454">
    <property type="protein sequence ID" value="CDF87774.1"/>
    <property type="molecule type" value="Genomic_DNA"/>
</dbReference>
<evidence type="ECO:0000313" key="3">
    <source>
        <dbReference type="EMBL" id="CDF87774.1"/>
    </source>
</evidence>
<proteinExistence type="predicted"/>